<proteinExistence type="predicted"/>
<gene>
    <name evidence="1" type="ORF">ABVK25_008923</name>
</gene>
<accession>A0ABR4AYX7</accession>
<dbReference type="EMBL" id="JBHFEH010000042">
    <property type="protein sequence ID" value="KAL2050862.1"/>
    <property type="molecule type" value="Genomic_DNA"/>
</dbReference>
<reference evidence="1 2" key="1">
    <citation type="submission" date="2024-09" db="EMBL/GenBank/DDBJ databases">
        <title>Rethinking Asexuality: The Enigmatic Case of Functional Sexual Genes in Lepraria (Stereocaulaceae).</title>
        <authorList>
            <person name="Doellman M."/>
            <person name="Sun Y."/>
            <person name="Barcenas-Pena A."/>
            <person name="Lumbsch H.T."/>
            <person name="Grewe F."/>
        </authorList>
    </citation>
    <scope>NUCLEOTIDE SEQUENCE [LARGE SCALE GENOMIC DNA]</scope>
    <source>
        <strain evidence="1 2">Grewe 0041</strain>
    </source>
</reference>
<comment type="caution">
    <text evidence="1">The sequence shown here is derived from an EMBL/GenBank/DDBJ whole genome shotgun (WGS) entry which is preliminary data.</text>
</comment>
<name>A0ABR4AYX7_9LECA</name>
<evidence type="ECO:0000313" key="2">
    <source>
        <dbReference type="Proteomes" id="UP001590951"/>
    </source>
</evidence>
<evidence type="ECO:0000313" key="1">
    <source>
        <dbReference type="EMBL" id="KAL2050862.1"/>
    </source>
</evidence>
<dbReference type="Proteomes" id="UP001590951">
    <property type="component" value="Unassembled WGS sequence"/>
</dbReference>
<keyword evidence="2" id="KW-1185">Reference proteome</keyword>
<protein>
    <submittedName>
        <fullName evidence="1">Uncharacterized protein</fullName>
    </submittedName>
</protein>
<organism evidence="1 2">
    <name type="scientific">Lepraria finkii</name>
    <dbReference type="NCBI Taxonomy" id="1340010"/>
    <lineage>
        <taxon>Eukaryota</taxon>
        <taxon>Fungi</taxon>
        <taxon>Dikarya</taxon>
        <taxon>Ascomycota</taxon>
        <taxon>Pezizomycotina</taxon>
        <taxon>Lecanoromycetes</taxon>
        <taxon>OSLEUM clade</taxon>
        <taxon>Lecanoromycetidae</taxon>
        <taxon>Lecanorales</taxon>
        <taxon>Lecanorineae</taxon>
        <taxon>Stereocaulaceae</taxon>
        <taxon>Lepraria</taxon>
    </lineage>
</organism>
<sequence length="87" mass="9696">MGGVPWRYVIKGYRDITEHNHTMDEMDAIKRNQYIKDIVAASVQDGFRPCEIADAVKACHRPEAAAELTAAGGTYFERQDVINAGLK</sequence>